<accession>U1N418</accession>
<keyword evidence="2" id="KW-0472">Membrane</keyword>
<keyword evidence="2" id="KW-0812">Transmembrane</keyword>
<dbReference type="HOGENOM" id="CLU_191916_0_0_2"/>
<sequence length="90" mass="9229">MTEYYDYVLGLIPLALFGLSGGLIEFGLTLPQAVPLAAGVAAGIVGHALFINGPVSATLEPRSDRSHSQSGSVESASSGHRDDNPSMSAD</sequence>
<name>U1N418_9EURY</name>
<dbReference type="InterPro" id="IPR058328">
    <property type="entry name" value="DUF8015"/>
</dbReference>
<dbReference type="Proteomes" id="UP000030649">
    <property type="component" value="Unassembled WGS sequence"/>
</dbReference>
<evidence type="ECO:0000256" key="2">
    <source>
        <dbReference type="SAM" id="Phobius"/>
    </source>
</evidence>
<protein>
    <submittedName>
        <fullName evidence="3">Uncharacterized protein</fullName>
    </submittedName>
</protein>
<feature type="region of interest" description="Disordered" evidence="1">
    <location>
        <begin position="59"/>
        <end position="90"/>
    </location>
</feature>
<organism evidence="3 4">
    <name type="scientific">Haloquadratum walsbyi J07HQW1</name>
    <dbReference type="NCBI Taxonomy" id="1238424"/>
    <lineage>
        <taxon>Archaea</taxon>
        <taxon>Methanobacteriati</taxon>
        <taxon>Methanobacteriota</taxon>
        <taxon>Stenosarchaea group</taxon>
        <taxon>Halobacteria</taxon>
        <taxon>Halobacteriales</taxon>
        <taxon>Haloferacaceae</taxon>
        <taxon>Haloquadratum</taxon>
    </lineage>
</organism>
<evidence type="ECO:0000313" key="3">
    <source>
        <dbReference type="EMBL" id="ERG91138.1"/>
    </source>
</evidence>
<dbReference type="EMBL" id="KE356560">
    <property type="protein sequence ID" value="ERG91138.1"/>
    <property type="molecule type" value="Genomic_DNA"/>
</dbReference>
<dbReference type="STRING" id="1238424.J07HQW1_01170"/>
<proteinExistence type="predicted"/>
<evidence type="ECO:0000256" key="1">
    <source>
        <dbReference type="SAM" id="MobiDB-lite"/>
    </source>
</evidence>
<gene>
    <name evidence="3" type="ORF">J07HQW1_01170</name>
</gene>
<feature type="transmembrane region" description="Helical" evidence="2">
    <location>
        <begin position="7"/>
        <end position="28"/>
    </location>
</feature>
<evidence type="ECO:0000313" key="4">
    <source>
        <dbReference type="Proteomes" id="UP000030649"/>
    </source>
</evidence>
<feature type="transmembrane region" description="Helical" evidence="2">
    <location>
        <begin position="34"/>
        <end position="55"/>
    </location>
</feature>
<feature type="compositionally biased region" description="Low complexity" evidence="1">
    <location>
        <begin position="68"/>
        <end position="78"/>
    </location>
</feature>
<dbReference type="AlphaFoldDB" id="U1N418"/>
<dbReference type="Pfam" id="PF26047">
    <property type="entry name" value="DUF8015"/>
    <property type="match status" value="1"/>
</dbReference>
<reference evidence="3 4" key="1">
    <citation type="journal article" date="2013" name="PLoS ONE">
        <title>Assembly-driven community genomics of a hypersaline microbial ecosystem.</title>
        <authorList>
            <person name="Podell S."/>
            <person name="Ugalde J.A."/>
            <person name="Narasingarao P."/>
            <person name="Banfield J.F."/>
            <person name="Heidelberg K.B."/>
            <person name="Allen E.E."/>
        </authorList>
    </citation>
    <scope>NUCLEOTIDE SEQUENCE [LARGE SCALE GENOMIC DNA]</scope>
    <source>
        <strain evidence="4">J07HQW1</strain>
    </source>
</reference>
<keyword evidence="2" id="KW-1133">Transmembrane helix</keyword>